<gene>
    <name evidence="9" type="ORF">EEW87_007475</name>
</gene>
<feature type="transmembrane region" description="Helical" evidence="7">
    <location>
        <begin position="236"/>
        <end position="256"/>
    </location>
</feature>
<dbReference type="GO" id="GO:0005886">
    <property type="term" value="C:plasma membrane"/>
    <property type="evidence" value="ECO:0007669"/>
    <property type="project" value="UniProtKB-SubCell"/>
</dbReference>
<evidence type="ECO:0000256" key="4">
    <source>
        <dbReference type="ARBA" id="ARBA00022989"/>
    </source>
</evidence>
<dbReference type="EMBL" id="CP044548">
    <property type="protein sequence ID" value="QFQ30196.2"/>
    <property type="molecule type" value="Genomic_DNA"/>
</dbReference>
<dbReference type="AlphaFoldDB" id="A0A5P8FKX8"/>
<feature type="region of interest" description="Disordered" evidence="6">
    <location>
        <begin position="15"/>
        <end position="52"/>
    </location>
</feature>
<evidence type="ECO:0000313" key="9">
    <source>
        <dbReference type="EMBL" id="QFQ30196.2"/>
    </source>
</evidence>
<keyword evidence="4 7" id="KW-1133">Transmembrane helix</keyword>
<feature type="transmembrane region" description="Helical" evidence="7">
    <location>
        <begin position="196"/>
        <end position="216"/>
    </location>
</feature>
<dbReference type="SUPFAM" id="SSF103473">
    <property type="entry name" value="MFS general substrate transporter"/>
    <property type="match status" value="1"/>
</dbReference>
<evidence type="ECO:0000256" key="2">
    <source>
        <dbReference type="ARBA" id="ARBA00022448"/>
    </source>
</evidence>
<dbReference type="InterPro" id="IPR050495">
    <property type="entry name" value="ATG22/LtaA_families"/>
</dbReference>
<dbReference type="InterPro" id="IPR020846">
    <property type="entry name" value="MFS_dom"/>
</dbReference>
<protein>
    <submittedName>
        <fullName evidence="9">MFS transporter</fullName>
    </submittedName>
</protein>
<feature type="transmembrane region" description="Helical" evidence="7">
    <location>
        <begin position="453"/>
        <end position="473"/>
    </location>
</feature>
<evidence type="ECO:0000259" key="8">
    <source>
        <dbReference type="PROSITE" id="PS50850"/>
    </source>
</evidence>
<feature type="transmembrane region" description="Helical" evidence="7">
    <location>
        <begin position="72"/>
        <end position="92"/>
    </location>
</feature>
<dbReference type="InterPro" id="IPR036259">
    <property type="entry name" value="MFS_trans_sf"/>
</dbReference>
<dbReference type="KEGG" id="jme:EEW87_007475"/>
<dbReference type="InterPro" id="IPR024671">
    <property type="entry name" value="Atg22-like"/>
</dbReference>
<keyword evidence="3 7" id="KW-0812">Transmembrane</keyword>
<name>A0A5P8FKX8_9MICO</name>
<reference evidence="9 10" key="1">
    <citation type="submission" date="2019-09" db="EMBL/GenBank/DDBJ databases">
        <title>Complete Genome Sequence of Janibacter melonis M714 with both human health impact and industrial applications.</title>
        <authorList>
            <person name="Jin M."/>
            <person name="Zhao Q.R."/>
        </authorList>
    </citation>
    <scope>NUCLEOTIDE SEQUENCE [LARGE SCALE GENOMIC DNA]</scope>
    <source>
        <strain evidence="9 10">M714</strain>
    </source>
</reference>
<feature type="transmembrane region" description="Helical" evidence="7">
    <location>
        <begin position="356"/>
        <end position="375"/>
    </location>
</feature>
<feature type="transmembrane region" description="Helical" evidence="7">
    <location>
        <begin position="155"/>
        <end position="175"/>
    </location>
</feature>
<feature type="transmembrane region" description="Helical" evidence="7">
    <location>
        <begin position="381"/>
        <end position="404"/>
    </location>
</feature>
<dbReference type="Proteomes" id="UP000271708">
    <property type="component" value="Chromosome"/>
</dbReference>
<evidence type="ECO:0000256" key="7">
    <source>
        <dbReference type="SAM" id="Phobius"/>
    </source>
</evidence>
<feature type="transmembrane region" description="Helical" evidence="7">
    <location>
        <begin position="98"/>
        <end position="119"/>
    </location>
</feature>
<dbReference type="PROSITE" id="PS50850">
    <property type="entry name" value="MFS"/>
    <property type="match status" value="1"/>
</dbReference>
<sequence>MSAVRQVTASYPCRAHRPTGRGYGPPVTQHRSDVDADLPLAPPGSALRHGDSRTPRRTVVSWAMWDWGAQPYNTVIITFVFSVYITSSSFGATNATSTALAIATGISGLVVALVAPVLGQNADRSGRTVRNLRVQTWLMAALAASLFLVRPEPGFLLLGLVLLGVGSIVSEVAGVTYNATIEQVATPRTVGRVSGFGWGMGYLGGILVLLLLNFTLIAPERGLFGVTGADGLDIRVSMLVCGLWIAVFTVPAFLVLRDEPRERAPRVGIAESYRLLFASLRALYASSPHTVYFLLASALFRDGLAGVFAFGAILAAGTFGLTAGEVIIFGAVANVVAGLSTMAMGVLDDRIGPKRVIIISLVALVVIGLGIFVLHDGGKPVFWSLGLVMTAFVGPAQAASRSYLARVIPEGRSGEIFGLYATTGRAVSFLSPLAFAAFIALGAAVTGDDNTQYWGILGVALVLLAGLVVLIPVKSHEEQVRG</sequence>
<dbReference type="Gene3D" id="1.20.1250.20">
    <property type="entry name" value="MFS general substrate transporter like domains"/>
    <property type="match status" value="2"/>
</dbReference>
<organism evidence="9 10">
    <name type="scientific">Janibacter melonis</name>
    <dbReference type="NCBI Taxonomy" id="262209"/>
    <lineage>
        <taxon>Bacteria</taxon>
        <taxon>Bacillati</taxon>
        <taxon>Actinomycetota</taxon>
        <taxon>Actinomycetes</taxon>
        <taxon>Micrococcales</taxon>
        <taxon>Intrasporangiaceae</taxon>
        <taxon>Janibacter</taxon>
    </lineage>
</organism>
<dbReference type="GO" id="GO:0022857">
    <property type="term" value="F:transmembrane transporter activity"/>
    <property type="evidence" value="ECO:0007669"/>
    <property type="project" value="InterPro"/>
</dbReference>
<comment type="subcellular location">
    <subcellularLocation>
        <location evidence="1">Cell membrane</location>
        <topology evidence="1">Multi-pass membrane protein</topology>
    </subcellularLocation>
</comment>
<feature type="transmembrane region" description="Helical" evidence="7">
    <location>
        <begin position="416"/>
        <end position="441"/>
    </location>
</feature>
<accession>A0A5P8FKX8</accession>
<evidence type="ECO:0000256" key="5">
    <source>
        <dbReference type="ARBA" id="ARBA00023136"/>
    </source>
</evidence>
<dbReference type="Pfam" id="PF11700">
    <property type="entry name" value="ATG22"/>
    <property type="match status" value="1"/>
</dbReference>
<feature type="transmembrane region" description="Helical" evidence="7">
    <location>
        <begin position="131"/>
        <end position="149"/>
    </location>
</feature>
<evidence type="ECO:0000256" key="1">
    <source>
        <dbReference type="ARBA" id="ARBA00004651"/>
    </source>
</evidence>
<evidence type="ECO:0000313" key="10">
    <source>
        <dbReference type="Proteomes" id="UP000271708"/>
    </source>
</evidence>
<dbReference type="PANTHER" id="PTHR23519:SF1">
    <property type="entry name" value="AUTOPHAGY-RELATED PROTEIN 22"/>
    <property type="match status" value="1"/>
</dbReference>
<evidence type="ECO:0000256" key="3">
    <source>
        <dbReference type="ARBA" id="ARBA00022692"/>
    </source>
</evidence>
<keyword evidence="5 7" id="KW-0472">Membrane</keyword>
<feature type="domain" description="Major facilitator superfamily (MFS) profile" evidence="8">
    <location>
        <begin position="59"/>
        <end position="478"/>
    </location>
</feature>
<proteinExistence type="predicted"/>
<dbReference type="PANTHER" id="PTHR23519">
    <property type="entry name" value="AUTOPHAGY-RELATED PROTEIN 22"/>
    <property type="match status" value="1"/>
</dbReference>
<keyword evidence="2" id="KW-0813">Transport</keyword>
<evidence type="ECO:0000256" key="6">
    <source>
        <dbReference type="SAM" id="MobiDB-lite"/>
    </source>
</evidence>